<keyword evidence="2" id="KW-0813">Transport</keyword>
<evidence type="ECO:0000313" key="9">
    <source>
        <dbReference type="EMBL" id="MBQ0926949.1"/>
    </source>
</evidence>
<keyword evidence="10" id="KW-1185">Reference proteome</keyword>
<dbReference type="InterPro" id="IPR018107">
    <property type="entry name" value="Na-dicarboxylate_symporter_CS"/>
</dbReference>
<dbReference type="PANTHER" id="PTHR42865:SF1">
    <property type="entry name" value="AEROBIC C4-DICARBOXYLATE TRANSPORT PROTEIN"/>
    <property type="match status" value="1"/>
</dbReference>
<evidence type="ECO:0000313" key="10">
    <source>
        <dbReference type="Proteomes" id="UP000674084"/>
    </source>
</evidence>
<dbReference type="Gene3D" id="1.10.3860.10">
    <property type="entry name" value="Sodium:dicarboxylate symporter"/>
    <property type="match status" value="1"/>
</dbReference>
<feature type="transmembrane region" description="Helical" evidence="8">
    <location>
        <begin position="196"/>
        <end position="215"/>
    </location>
</feature>
<gene>
    <name evidence="9" type="primary">dctA</name>
    <name evidence="9" type="ORF">KBO27_23640</name>
</gene>
<dbReference type="InterPro" id="IPR001991">
    <property type="entry name" value="Na-dicarboxylate_symporter"/>
</dbReference>
<dbReference type="Pfam" id="PF00375">
    <property type="entry name" value="SDF"/>
    <property type="match status" value="1"/>
</dbReference>
<protein>
    <submittedName>
        <fullName evidence="9">C4-dicarboxylate transporter DctA</fullName>
    </submittedName>
</protein>
<reference evidence="9 10" key="1">
    <citation type="submission" date="2021-04" db="EMBL/GenBank/DDBJ databases">
        <title>Whole-genome sequencing of Saccharopolyspora endophytica KCTC 19397.</title>
        <authorList>
            <person name="Ay H."/>
            <person name="Saygin H."/>
            <person name="Sahin N."/>
        </authorList>
    </citation>
    <scope>NUCLEOTIDE SEQUENCE [LARGE SCALE GENOMIC DNA]</scope>
    <source>
        <strain evidence="9 10">KCTC 19397</strain>
    </source>
</reference>
<sequence length="492" mass="51510">MGAFVQETILDAGDGGTHTSDHPSESIFPHHERGIVSAASAQGARSPVRSVLSSLFVQVLIAAVLGVLVGHLWPGFGESLKPVGDGFIRLIKMVIAPLIFCVVVVGIAKAGDMRSVGRIGLKALIYFEIVTTAALALGLIAGNVVQPGAGLNVDPSTLDTSGVEAKTEGEQMPGAADFVLHMIPESAVGAFADNELLQVLLLAVLFAAGLLHVGIDRAPQVFHFIEQAGEIIFKIIGYVMRLAPIAVFGSMAYLIGQYGLSSLSTYAKLIAACYGAAALFIIVLGVLMRVFTGLSLIRFVRFAREEFALAIGTASSECVMPRMMEKLERAGCRKEAVGLVVPTGYSFNLDGASIYLSLATLFMAQAVGVELTIGQQITVILVLILTSKGMAGVPGSAFIALSATASAVGVIPVAAVALILGADRIMDTMRVVTNLLGNCVATFIVSKWDGALDPAQAREVLATPEASAKALLSERTETEQAAAQDDERELTK</sequence>
<keyword evidence="3 8" id="KW-0812">Transmembrane</keyword>
<feature type="transmembrane region" description="Helical" evidence="8">
    <location>
        <begin position="397"/>
        <end position="420"/>
    </location>
</feature>
<proteinExistence type="predicted"/>
<dbReference type="Proteomes" id="UP000674084">
    <property type="component" value="Unassembled WGS sequence"/>
</dbReference>
<feature type="transmembrane region" description="Helical" evidence="8">
    <location>
        <begin position="93"/>
        <end position="111"/>
    </location>
</feature>
<name>A0ABS5DKX8_9PSEU</name>
<dbReference type="PROSITE" id="PS00713">
    <property type="entry name" value="NA_DICARBOXYL_SYMP_1"/>
    <property type="match status" value="1"/>
</dbReference>
<feature type="transmembrane region" description="Helical" evidence="8">
    <location>
        <begin position="354"/>
        <end position="385"/>
    </location>
</feature>
<dbReference type="NCBIfam" id="NF002461">
    <property type="entry name" value="PRK01663.1"/>
    <property type="match status" value="1"/>
</dbReference>
<dbReference type="EMBL" id="JAGPXE010000011">
    <property type="protein sequence ID" value="MBQ0926949.1"/>
    <property type="molecule type" value="Genomic_DNA"/>
</dbReference>
<feature type="region of interest" description="Disordered" evidence="7">
    <location>
        <begin position="472"/>
        <end position="492"/>
    </location>
</feature>
<dbReference type="PRINTS" id="PR00173">
    <property type="entry name" value="EDTRNSPORT"/>
</dbReference>
<evidence type="ECO:0000256" key="1">
    <source>
        <dbReference type="ARBA" id="ARBA00004141"/>
    </source>
</evidence>
<feature type="transmembrane region" description="Helical" evidence="8">
    <location>
        <begin position="123"/>
        <end position="145"/>
    </location>
</feature>
<comment type="subcellular location">
    <subcellularLocation>
        <location evidence="1">Membrane</location>
        <topology evidence="1">Multi-pass membrane protein</topology>
    </subcellularLocation>
</comment>
<comment type="caution">
    <text evidence="9">The sequence shown here is derived from an EMBL/GenBank/DDBJ whole genome shotgun (WGS) entry which is preliminary data.</text>
</comment>
<evidence type="ECO:0000256" key="6">
    <source>
        <dbReference type="ARBA" id="ARBA00023136"/>
    </source>
</evidence>
<keyword evidence="4" id="KW-0769">Symport</keyword>
<evidence type="ECO:0000256" key="3">
    <source>
        <dbReference type="ARBA" id="ARBA00022692"/>
    </source>
</evidence>
<keyword evidence="5 8" id="KW-1133">Transmembrane helix</keyword>
<evidence type="ECO:0000256" key="5">
    <source>
        <dbReference type="ARBA" id="ARBA00022989"/>
    </source>
</evidence>
<feature type="transmembrane region" description="Helical" evidence="8">
    <location>
        <begin position="55"/>
        <end position="73"/>
    </location>
</feature>
<organism evidence="9 10">
    <name type="scientific">Saccharopolyspora endophytica</name>
    <dbReference type="NCBI Taxonomy" id="543886"/>
    <lineage>
        <taxon>Bacteria</taxon>
        <taxon>Bacillati</taxon>
        <taxon>Actinomycetota</taxon>
        <taxon>Actinomycetes</taxon>
        <taxon>Pseudonocardiales</taxon>
        <taxon>Pseudonocardiaceae</taxon>
        <taxon>Saccharopolyspora</taxon>
    </lineage>
</organism>
<dbReference type="PANTHER" id="PTHR42865">
    <property type="entry name" value="PROTON/GLUTAMATE-ASPARTATE SYMPORTER"/>
    <property type="match status" value="1"/>
</dbReference>
<dbReference type="SUPFAM" id="SSF118215">
    <property type="entry name" value="Proton glutamate symport protein"/>
    <property type="match status" value="1"/>
</dbReference>
<feature type="transmembrane region" description="Helical" evidence="8">
    <location>
        <begin position="235"/>
        <end position="255"/>
    </location>
</feature>
<keyword evidence="6 8" id="KW-0472">Membrane</keyword>
<evidence type="ECO:0000256" key="7">
    <source>
        <dbReference type="SAM" id="MobiDB-lite"/>
    </source>
</evidence>
<feature type="transmembrane region" description="Helical" evidence="8">
    <location>
        <begin position="267"/>
        <end position="291"/>
    </location>
</feature>
<dbReference type="InterPro" id="IPR036458">
    <property type="entry name" value="Na:dicarbo_symporter_sf"/>
</dbReference>
<evidence type="ECO:0000256" key="4">
    <source>
        <dbReference type="ARBA" id="ARBA00022847"/>
    </source>
</evidence>
<evidence type="ECO:0000256" key="2">
    <source>
        <dbReference type="ARBA" id="ARBA00022448"/>
    </source>
</evidence>
<evidence type="ECO:0000256" key="8">
    <source>
        <dbReference type="SAM" id="Phobius"/>
    </source>
</evidence>
<accession>A0ABS5DKX8</accession>